<evidence type="ECO:0000313" key="2">
    <source>
        <dbReference type="Proteomes" id="UP001203297"/>
    </source>
</evidence>
<dbReference type="Proteomes" id="UP001203297">
    <property type="component" value="Unassembled WGS sequence"/>
</dbReference>
<dbReference type="AlphaFoldDB" id="A0AAD4M6U8"/>
<reference evidence="1" key="1">
    <citation type="journal article" date="2022" name="New Phytol.">
        <title>Evolutionary transition to the ectomycorrhizal habit in the genomes of a hyperdiverse lineage of mushroom-forming fungi.</title>
        <authorList>
            <person name="Looney B."/>
            <person name="Miyauchi S."/>
            <person name="Morin E."/>
            <person name="Drula E."/>
            <person name="Courty P.E."/>
            <person name="Kohler A."/>
            <person name="Kuo A."/>
            <person name="LaButti K."/>
            <person name="Pangilinan J."/>
            <person name="Lipzen A."/>
            <person name="Riley R."/>
            <person name="Andreopoulos W."/>
            <person name="He G."/>
            <person name="Johnson J."/>
            <person name="Nolan M."/>
            <person name="Tritt A."/>
            <person name="Barry K.W."/>
            <person name="Grigoriev I.V."/>
            <person name="Nagy L.G."/>
            <person name="Hibbett D."/>
            <person name="Henrissat B."/>
            <person name="Matheny P.B."/>
            <person name="Labbe J."/>
            <person name="Martin F.M."/>
        </authorList>
    </citation>
    <scope>NUCLEOTIDE SEQUENCE</scope>
    <source>
        <strain evidence="1">BPL690</strain>
    </source>
</reference>
<organism evidence="1 2">
    <name type="scientific">Multifurca ochricompacta</name>
    <dbReference type="NCBI Taxonomy" id="376703"/>
    <lineage>
        <taxon>Eukaryota</taxon>
        <taxon>Fungi</taxon>
        <taxon>Dikarya</taxon>
        <taxon>Basidiomycota</taxon>
        <taxon>Agaricomycotina</taxon>
        <taxon>Agaricomycetes</taxon>
        <taxon>Russulales</taxon>
        <taxon>Russulaceae</taxon>
        <taxon>Multifurca</taxon>
    </lineage>
</organism>
<gene>
    <name evidence="1" type="ORF">B0F90DRAFT_1242280</name>
</gene>
<sequence length="237" mass="27419">MRMHTIVIEWPLAAHMRMHADRVQVSLFGCVHIYMHHSLPVPLSHSNLYLTHLLDHLGDHQSELMDPCFIERLGTKDQQSPFFPTWLRRHCARALKRSAPFVANILCPQSHRHSPYWDVKSRIPFLRVCVRVLPDSCCHSLLTWRFLCDSTHDLIKKEHLAVALCELSQVMVTGLRFSRDRNSAPSIAHVFKQAADHAIKYDPANIPFTSTTESRLAVQDLTRFNRDYVLDVHKAML</sequence>
<name>A0AAD4M6U8_9AGAM</name>
<keyword evidence="2" id="KW-1185">Reference proteome</keyword>
<evidence type="ECO:0000313" key="1">
    <source>
        <dbReference type="EMBL" id="KAI0304353.1"/>
    </source>
</evidence>
<protein>
    <submittedName>
        <fullName evidence="1">Uncharacterized protein</fullName>
    </submittedName>
</protein>
<comment type="caution">
    <text evidence="1">The sequence shown here is derived from an EMBL/GenBank/DDBJ whole genome shotgun (WGS) entry which is preliminary data.</text>
</comment>
<accession>A0AAD4M6U8</accession>
<proteinExistence type="predicted"/>
<dbReference type="EMBL" id="WTXG01000007">
    <property type="protein sequence ID" value="KAI0304353.1"/>
    <property type="molecule type" value="Genomic_DNA"/>
</dbReference>